<feature type="compositionally biased region" description="Low complexity" evidence="1">
    <location>
        <begin position="22"/>
        <end position="41"/>
    </location>
</feature>
<feature type="compositionally biased region" description="Basic and acidic residues" evidence="1">
    <location>
        <begin position="1"/>
        <end position="10"/>
    </location>
</feature>
<evidence type="ECO:0000313" key="4">
    <source>
        <dbReference type="Proteomes" id="UP001332931"/>
    </source>
</evidence>
<feature type="region of interest" description="Disordered" evidence="1">
    <location>
        <begin position="396"/>
        <end position="425"/>
    </location>
</feature>
<feature type="region of interest" description="Disordered" evidence="1">
    <location>
        <begin position="1"/>
        <end position="50"/>
    </location>
</feature>
<comment type="caution">
    <text evidence="3">The sequence shown here is derived from an EMBL/GenBank/DDBJ whole genome shotgun (WGS) entry which is preliminary data.</text>
</comment>
<gene>
    <name evidence="3" type="ORF">VXJ25_08670</name>
</gene>
<evidence type="ECO:0000313" key="3">
    <source>
        <dbReference type="EMBL" id="MEE6148050.1"/>
    </source>
</evidence>
<evidence type="ECO:0008006" key="5">
    <source>
        <dbReference type="Google" id="ProtNLM"/>
    </source>
</evidence>
<protein>
    <recommendedName>
        <fullName evidence="5">FG-GAP repeat protein</fullName>
    </recommendedName>
</protein>
<accession>A0ABU7RBS2</accession>
<evidence type="ECO:0000256" key="2">
    <source>
        <dbReference type="SAM" id="Phobius"/>
    </source>
</evidence>
<keyword evidence="4" id="KW-1185">Reference proteome</keyword>
<reference evidence="3 4" key="1">
    <citation type="submission" date="2024-01" db="EMBL/GenBank/DDBJ databases">
        <title>Description of Olsenella sp. nov., isolated from pig feces.</title>
        <authorList>
            <person name="Chang Y.-H."/>
        </authorList>
    </citation>
    <scope>NUCLEOTIDE SEQUENCE [LARGE SCALE GENOMIC DNA]</scope>
    <source>
        <strain evidence="3 4">YH-ols2223</strain>
    </source>
</reference>
<sequence>MADEDSRRDASLGGREGSDGSQAAEPQAAEPQVAEPHAAAEGQPHAGKKGRRTRVLVGVLVALLLAVVLAVVALMPRGSGQAPATSEPEAQPITVKFVTPNYDESTDSKIPLEVRGRTAADAEYDETFYVSPSTPQLEVPAGTYELSLPASPLLATGDVYVLPEPVALDTKAVAGDGAAAPEVAFEVKPAEDVTKEDVDAAKAAAQASGFDAGRVEDLASTVVRRQVAALYGGILDNVRDVDFSSGAKDGFAPQAFAYALQDINGDGAPDLLVSGDKDGIQHYCAWVGSPDGSGVTQVEVPEDLVTRKGYASSLQFLLSGSNVGDGLLYSQVLGSGAAIPTTQRYVVRDGALVAEGDPILSQSTTQLASEVLAESVELAFVDVSDRSPLESYAKDGEVAAPSGEKGQDPSQAQGQASGAQGQSAGAASDAAISDAKARGLVVLAGTVRTVSGSDAIDLCESVGAMSSSEAAATRSFFSSTYPKALTETYTVFVLDEPQEIAWGEPGEGLSTDGRKTYVVSLGSDLGSYDGQHVTAAFDNSRSAWASQSNPLGKSPSCSSVEVLAVG</sequence>
<feature type="compositionally biased region" description="Low complexity" evidence="1">
    <location>
        <begin position="408"/>
        <end position="425"/>
    </location>
</feature>
<organism evidence="3 4">
    <name type="scientific">Olsenella absiana</name>
    <dbReference type="NCBI Taxonomy" id="3115222"/>
    <lineage>
        <taxon>Bacteria</taxon>
        <taxon>Bacillati</taxon>
        <taxon>Actinomycetota</taxon>
        <taxon>Coriobacteriia</taxon>
        <taxon>Coriobacteriales</taxon>
        <taxon>Atopobiaceae</taxon>
        <taxon>Olsenella</taxon>
    </lineage>
</organism>
<keyword evidence="2" id="KW-0472">Membrane</keyword>
<dbReference type="RefSeq" id="WP_330958815.1">
    <property type="nucleotide sequence ID" value="NZ_JAZGJQ010000012.1"/>
</dbReference>
<dbReference type="Proteomes" id="UP001332931">
    <property type="component" value="Unassembled WGS sequence"/>
</dbReference>
<evidence type="ECO:0000256" key="1">
    <source>
        <dbReference type="SAM" id="MobiDB-lite"/>
    </source>
</evidence>
<feature type="transmembrane region" description="Helical" evidence="2">
    <location>
        <begin position="55"/>
        <end position="75"/>
    </location>
</feature>
<dbReference type="EMBL" id="JAZGJQ010000012">
    <property type="protein sequence ID" value="MEE6148050.1"/>
    <property type="molecule type" value="Genomic_DNA"/>
</dbReference>
<keyword evidence="2" id="KW-1133">Transmembrane helix</keyword>
<proteinExistence type="predicted"/>
<name>A0ABU7RBS2_9ACTN</name>
<keyword evidence="2" id="KW-0812">Transmembrane</keyword>